<organism evidence="4 5">
    <name type="scientific">Acetoanaerobium pronyense</name>
    <dbReference type="NCBI Taxonomy" id="1482736"/>
    <lineage>
        <taxon>Bacteria</taxon>
        <taxon>Bacillati</taxon>
        <taxon>Bacillota</taxon>
        <taxon>Clostridia</taxon>
        <taxon>Peptostreptococcales</taxon>
        <taxon>Filifactoraceae</taxon>
        <taxon>Acetoanaerobium</taxon>
    </lineage>
</organism>
<protein>
    <submittedName>
        <fullName evidence="4">Thiosulfate/3-mercaptopyruvate sulfurtransferase</fullName>
        <ecNumber evidence="4">2.8.1.1</ecNumber>
        <ecNumber evidence="4">2.8.1.2</ecNumber>
    </submittedName>
</protein>
<dbReference type="EMBL" id="JAGGLI010000023">
    <property type="protein sequence ID" value="MBP2028204.1"/>
    <property type="molecule type" value="Genomic_DNA"/>
</dbReference>
<accession>A0ABS4KNJ8</accession>
<dbReference type="EC" id="2.8.1.1" evidence="4"/>
<dbReference type="Gene3D" id="3.40.250.10">
    <property type="entry name" value="Rhodanese-like domain"/>
    <property type="match status" value="2"/>
</dbReference>
<keyword evidence="1 4" id="KW-0808">Transferase</keyword>
<evidence type="ECO:0000313" key="5">
    <source>
        <dbReference type="Proteomes" id="UP001314903"/>
    </source>
</evidence>
<keyword evidence="2" id="KW-0677">Repeat</keyword>
<feature type="domain" description="Rhodanese" evidence="3">
    <location>
        <begin position="170"/>
        <end position="272"/>
    </location>
</feature>
<proteinExistence type="predicted"/>
<dbReference type="Pfam" id="PF00581">
    <property type="entry name" value="Rhodanese"/>
    <property type="match status" value="2"/>
</dbReference>
<dbReference type="SUPFAM" id="SSF52821">
    <property type="entry name" value="Rhodanese/Cell cycle control phosphatase"/>
    <property type="match status" value="2"/>
</dbReference>
<gene>
    <name evidence="4" type="ORF">J2Z35_002005</name>
</gene>
<dbReference type="CDD" id="cd01449">
    <property type="entry name" value="TST_Repeat_2"/>
    <property type="match status" value="1"/>
</dbReference>
<evidence type="ECO:0000256" key="2">
    <source>
        <dbReference type="ARBA" id="ARBA00022737"/>
    </source>
</evidence>
<evidence type="ECO:0000313" key="4">
    <source>
        <dbReference type="EMBL" id="MBP2028204.1"/>
    </source>
</evidence>
<dbReference type="SMART" id="SM00450">
    <property type="entry name" value="RHOD"/>
    <property type="match status" value="2"/>
</dbReference>
<dbReference type="PROSITE" id="PS50206">
    <property type="entry name" value="RHODANESE_3"/>
    <property type="match status" value="2"/>
</dbReference>
<dbReference type="EC" id="2.8.1.2" evidence="4"/>
<dbReference type="PANTHER" id="PTHR11364">
    <property type="entry name" value="THIOSULFATE SULFERTANSFERASE"/>
    <property type="match status" value="1"/>
</dbReference>
<evidence type="ECO:0000256" key="1">
    <source>
        <dbReference type="ARBA" id="ARBA00022679"/>
    </source>
</evidence>
<keyword evidence="5" id="KW-1185">Reference proteome</keyword>
<feature type="domain" description="Rhodanese" evidence="3">
    <location>
        <begin position="13"/>
        <end position="129"/>
    </location>
</feature>
<evidence type="ECO:0000259" key="3">
    <source>
        <dbReference type="PROSITE" id="PS50206"/>
    </source>
</evidence>
<sequence>MKNFITSVELKESFNQHIILDCRYDLSDSNFGHMSYLKSHIKNSHYFDLEKDLSREVEKHGGRHPLPFLADFISKLENIGISNDSKIVVYDDDMFVAPRLWWMLKYIGIEDVKVLDGGFKSWNYEELIESKHNTKKPSLGKIYAQINQSMVVNIEEVKKMIDESNEYSMIVDSRTNERYLGIMEPIDKIPGRIPTSINIFYNDAYSNGYLKSKKELEKLYSKIIPYKEIVVYCGSGVTAPANIIAMDEIGILTRLYVGSYSDYISYEENEVEVG</sequence>
<dbReference type="CDD" id="cd01448">
    <property type="entry name" value="TST_Repeat_1"/>
    <property type="match status" value="1"/>
</dbReference>
<dbReference type="InterPro" id="IPR045078">
    <property type="entry name" value="TST/MPST-like"/>
</dbReference>
<dbReference type="PANTHER" id="PTHR11364:SF27">
    <property type="entry name" value="SULFURTRANSFERASE"/>
    <property type="match status" value="1"/>
</dbReference>
<dbReference type="InterPro" id="IPR036873">
    <property type="entry name" value="Rhodanese-like_dom_sf"/>
</dbReference>
<name>A0ABS4KNJ8_9FIRM</name>
<dbReference type="RefSeq" id="WP_209661257.1">
    <property type="nucleotide sequence ID" value="NZ_JAGGLI010000023.1"/>
</dbReference>
<dbReference type="GO" id="GO:0016784">
    <property type="term" value="F:3-mercaptopyruvate sulfurtransferase activity"/>
    <property type="evidence" value="ECO:0007669"/>
    <property type="project" value="UniProtKB-EC"/>
</dbReference>
<comment type="caution">
    <text evidence="4">The sequence shown here is derived from an EMBL/GenBank/DDBJ whole genome shotgun (WGS) entry which is preliminary data.</text>
</comment>
<reference evidence="4 5" key="1">
    <citation type="submission" date="2021-03" db="EMBL/GenBank/DDBJ databases">
        <title>Genomic Encyclopedia of Type Strains, Phase IV (KMG-IV): sequencing the most valuable type-strain genomes for metagenomic binning, comparative biology and taxonomic classification.</title>
        <authorList>
            <person name="Goeker M."/>
        </authorList>
    </citation>
    <scope>NUCLEOTIDE SEQUENCE [LARGE SCALE GENOMIC DNA]</scope>
    <source>
        <strain evidence="4 5">DSM 27512</strain>
    </source>
</reference>
<dbReference type="GO" id="GO:0004792">
    <property type="term" value="F:thiosulfate-cyanide sulfurtransferase activity"/>
    <property type="evidence" value="ECO:0007669"/>
    <property type="project" value="UniProtKB-EC"/>
</dbReference>
<dbReference type="Proteomes" id="UP001314903">
    <property type="component" value="Unassembled WGS sequence"/>
</dbReference>
<dbReference type="InterPro" id="IPR001763">
    <property type="entry name" value="Rhodanese-like_dom"/>
</dbReference>